<protein>
    <recommendedName>
        <fullName evidence="5">GDP-L-fucose synthase</fullName>
        <ecNumber evidence="5">1.1.1.271</ecNumber>
    </recommendedName>
    <alternativeName>
        <fullName evidence="5">GDP-4-keto-6-deoxy-D-mannose-3,5-epimerase-4-reductase</fullName>
    </alternativeName>
</protein>
<evidence type="ECO:0000313" key="8">
    <source>
        <dbReference type="Proteomes" id="UP000306825"/>
    </source>
</evidence>
<feature type="binding site" evidence="5">
    <location>
        <position position="261"/>
    </location>
    <ligand>
        <name>substrate</name>
    </ligand>
</feature>
<keyword evidence="2 5" id="KW-0521">NADP</keyword>
<dbReference type="Pfam" id="PF01370">
    <property type="entry name" value="Epimerase"/>
    <property type="match status" value="2"/>
</dbReference>
<feature type="binding site" evidence="5">
    <location>
        <position position="346"/>
    </location>
    <ligand>
        <name>substrate</name>
    </ligand>
</feature>
<feature type="binding site" evidence="5">
    <location>
        <begin position="119"/>
        <end position="122"/>
    </location>
    <ligand>
        <name>NADP(+)</name>
        <dbReference type="ChEBI" id="CHEBI:58349"/>
    </ligand>
</feature>
<dbReference type="InterPro" id="IPR001509">
    <property type="entry name" value="Epimerase_deHydtase"/>
</dbReference>
<feature type="domain" description="NAD-dependent epimerase/dehydratase" evidence="6">
    <location>
        <begin position="247"/>
        <end position="288"/>
    </location>
</feature>
<proteinExistence type="inferred from homology"/>
<keyword evidence="3 5" id="KW-0560">Oxidoreductase</keyword>
<feature type="domain" description="NAD-dependent epimerase/dehydratase" evidence="6">
    <location>
        <begin position="7"/>
        <end position="212"/>
    </location>
</feature>
<sequence length="382" mass="43882">MENNSKIFVAGSTGLVGSAIIKKLLEKGYQNIIANYHKRKPNIKSEKVRFIQLDLLDNNLVEEFFKNEKPEYVFLAAAKVGGIIANNTYRADFIYENLQIQNNVIYNAYKYGVKKLMFLGSTCIYPKNCPQPIKEEYLLTGELEYTNEPYAIAKIAGIKMCESFNLQYGTNFISVMPTNLYGENDNFDLEKSHVLPALIRKIHLGKALEENNWNEIRRDLDKNPIEGIDGRASKEEILTILKKYGILEGKIEIWGSGKPKREFLYSDDMADACVFLMENVDCKDLINIKDKENNSCDVISNSFKEIRNTHINIGTGKDISIKDLAYLIKDIIGYKGEFYFNTSKPDGTMRKVTDVSKLHSLGWRHKVELENGIKKIYEWYLR</sequence>
<dbReference type="PANTHER" id="PTHR43238">
    <property type="entry name" value="GDP-L-FUCOSE SYNTHASE"/>
    <property type="match status" value="1"/>
</dbReference>
<feature type="binding site" evidence="5">
    <location>
        <begin position="177"/>
        <end position="180"/>
    </location>
    <ligand>
        <name>NADP(+)</name>
        <dbReference type="ChEBI" id="CHEBI:58349"/>
    </ligand>
</feature>
<dbReference type="RefSeq" id="WP_138322903.1">
    <property type="nucleotide sequence ID" value="NZ_CP040463.1"/>
</dbReference>
<comment type="similarity">
    <text evidence="1 5">Belongs to the NAD(P)-dependent epimerase/dehydratase family. Fucose synthase subfamily.</text>
</comment>
<feature type="binding site" evidence="5">
    <location>
        <position position="201"/>
    </location>
    <ligand>
        <name>substrate</name>
    </ligand>
</feature>
<organism evidence="7 8">
    <name type="scientific">Caminibacter mediatlanticus TB-2</name>
    <dbReference type="NCBI Taxonomy" id="391592"/>
    <lineage>
        <taxon>Bacteria</taxon>
        <taxon>Pseudomonadati</taxon>
        <taxon>Campylobacterota</taxon>
        <taxon>Epsilonproteobacteria</taxon>
        <taxon>Nautiliales</taxon>
        <taxon>Nautiliaceae</taxon>
        <taxon>Caminibacter</taxon>
    </lineage>
</organism>
<evidence type="ECO:0000256" key="4">
    <source>
        <dbReference type="ARBA" id="ARBA00023235"/>
    </source>
</evidence>
<evidence type="ECO:0000256" key="3">
    <source>
        <dbReference type="ARBA" id="ARBA00023002"/>
    </source>
</evidence>
<feature type="binding site" evidence="5">
    <location>
        <position position="193"/>
    </location>
    <ligand>
        <name>NADP(+)</name>
        <dbReference type="ChEBI" id="CHEBI:58349"/>
    </ligand>
</feature>
<evidence type="ECO:0000313" key="7">
    <source>
        <dbReference type="EMBL" id="QCT93950.1"/>
    </source>
</evidence>
<reference evidence="7 8" key="1">
    <citation type="submission" date="2019-05" db="EMBL/GenBank/DDBJ databases">
        <title>A comparative analysis of the Nautiliaceae.</title>
        <authorList>
            <person name="Grosche A."/>
            <person name="Smedile F."/>
            <person name="Vetriani C."/>
        </authorList>
    </citation>
    <scope>NUCLEOTIDE SEQUENCE [LARGE SCALE GENOMIC DNA]</scope>
    <source>
        <strain evidence="7 8">TB-2</strain>
    </source>
</reference>
<comment type="catalytic activity">
    <reaction evidence="5">
        <text>GDP-beta-L-fucose + NADP(+) = GDP-4-dehydro-alpha-D-rhamnose + NADPH + H(+)</text>
        <dbReference type="Rhea" id="RHEA:18885"/>
        <dbReference type="ChEBI" id="CHEBI:15378"/>
        <dbReference type="ChEBI" id="CHEBI:57273"/>
        <dbReference type="ChEBI" id="CHEBI:57783"/>
        <dbReference type="ChEBI" id="CHEBI:57964"/>
        <dbReference type="ChEBI" id="CHEBI:58349"/>
        <dbReference type="EC" id="1.1.1.271"/>
    </reaction>
</comment>
<evidence type="ECO:0000256" key="2">
    <source>
        <dbReference type="ARBA" id="ARBA00022857"/>
    </source>
</evidence>
<evidence type="ECO:0000256" key="1">
    <source>
        <dbReference type="ARBA" id="ARBA00005959"/>
    </source>
</evidence>
<comment type="function">
    <text evidence="5">Catalyzes the two-step NADP-dependent conversion of GDP-4-dehydro-6-deoxy-D-mannose to GDP-fucose, involving an epimerase and a reductase reaction.</text>
</comment>
<feature type="binding site" evidence="5">
    <location>
        <position position="254"/>
    </location>
    <ligand>
        <name>substrate</name>
    </ligand>
</feature>
<feature type="site" description="Important for catalytic activity" evidence="5">
    <location>
        <position position="123"/>
    </location>
</feature>
<keyword evidence="8" id="KW-1185">Reference proteome</keyword>
<comment type="pathway">
    <text evidence="5">Nucleotide-sugar biosynthesis; GDP-L-fucose biosynthesis via de novo pathway; GDP-L-fucose from GDP-alpha-D-mannose: step 2/2.</text>
</comment>
<feature type="binding site" evidence="5">
    <location>
        <begin position="11"/>
        <end position="17"/>
    </location>
    <ligand>
        <name>NADP(+)</name>
        <dbReference type="ChEBI" id="CHEBI:58349"/>
    </ligand>
</feature>
<feature type="active site" description="Proton donor/acceptor" evidence="5">
    <location>
        <position position="150"/>
    </location>
</feature>
<name>A0ABX5V6Q6_9BACT</name>
<feature type="binding site" evidence="5">
    <location>
        <position position="154"/>
    </location>
    <ligand>
        <name>NADP(+)</name>
        <dbReference type="ChEBI" id="CHEBI:58349"/>
    </ligand>
</feature>
<dbReference type="Proteomes" id="UP000306825">
    <property type="component" value="Chromosome"/>
</dbReference>
<dbReference type="EC" id="1.1.1.271" evidence="5"/>
<dbReference type="InterPro" id="IPR036291">
    <property type="entry name" value="NAD(P)-bd_dom_sf"/>
</dbReference>
<accession>A0ABX5V6Q6</accession>
<evidence type="ECO:0000259" key="6">
    <source>
        <dbReference type="Pfam" id="PF01370"/>
    </source>
</evidence>
<dbReference type="CDD" id="cd05239">
    <property type="entry name" value="GDP_FS_SDR_e"/>
    <property type="match status" value="1"/>
</dbReference>
<dbReference type="Gene3D" id="3.40.50.720">
    <property type="entry name" value="NAD(P)-binding Rossmann-like Domain"/>
    <property type="match status" value="2"/>
</dbReference>
<dbReference type="HAMAP" id="MF_00956">
    <property type="entry name" value="GDP_fucose_synth"/>
    <property type="match status" value="1"/>
</dbReference>
<gene>
    <name evidence="5" type="primary">fcl</name>
    <name evidence="7" type="ORF">FE773_01770</name>
</gene>
<dbReference type="SUPFAM" id="SSF51735">
    <property type="entry name" value="NAD(P)-binding Rossmann-fold domains"/>
    <property type="match status" value="1"/>
</dbReference>
<dbReference type="InterPro" id="IPR028614">
    <property type="entry name" value="GDP_fucose/colitose_synth"/>
</dbReference>
<feature type="site" description="Important for catalytic activity" evidence="5">
    <location>
        <position position="121"/>
    </location>
</feature>
<keyword evidence="4 5" id="KW-0413">Isomerase</keyword>
<dbReference type="PANTHER" id="PTHR43238:SF1">
    <property type="entry name" value="GDP-L-FUCOSE SYNTHASE"/>
    <property type="match status" value="1"/>
</dbReference>
<keyword evidence="5" id="KW-0511">Multifunctional enzyme</keyword>
<evidence type="ECO:0000256" key="5">
    <source>
        <dbReference type="HAMAP-Rule" id="MF_00956"/>
    </source>
</evidence>
<dbReference type="EMBL" id="CP040463">
    <property type="protein sequence ID" value="QCT93950.1"/>
    <property type="molecule type" value="Genomic_DNA"/>
</dbReference>